<dbReference type="Gene3D" id="2.120.10.30">
    <property type="entry name" value="TolB, C-terminal domain"/>
    <property type="match status" value="1"/>
</dbReference>
<accession>A0ABD3VSU0</accession>
<proteinExistence type="predicted"/>
<protein>
    <submittedName>
        <fullName evidence="1">Uncharacterized protein</fullName>
    </submittedName>
</protein>
<dbReference type="EMBL" id="JBJQND010000010">
    <property type="protein sequence ID" value="KAL3864674.1"/>
    <property type="molecule type" value="Genomic_DNA"/>
</dbReference>
<organism evidence="1 2">
    <name type="scientific">Sinanodonta woodiana</name>
    <name type="common">Chinese pond mussel</name>
    <name type="synonym">Anodonta woodiana</name>
    <dbReference type="NCBI Taxonomy" id="1069815"/>
    <lineage>
        <taxon>Eukaryota</taxon>
        <taxon>Metazoa</taxon>
        <taxon>Spiralia</taxon>
        <taxon>Lophotrochozoa</taxon>
        <taxon>Mollusca</taxon>
        <taxon>Bivalvia</taxon>
        <taxon>Autobranchia</taxon>
        <taxon>Heteroconchia</taxon>
        <taxon>Palaeoheterodonta</taxon>
        <taxon>Unionida</taxon>
        <taxon>Unionoidea</taxon>
        <taxon>Unionidae</taxon>
        <taxon>Unioninae</taxon>
        <taxon>Sinanodonta</taxon>
    </lineage>
</organism>
<sequence length="290" mass="32493">MASSSDHELASDFVEEEWKGNKVSGVNRSMFSLKWKFSGRAHNNKEIPWLLDVVLNPSDDLIVTDGKNKELKKFSLQGTLKDRLAFKTRPDCLALTDEYLVTVTFPFVTVLQVVDTKGKLFVVSTIPFKEQCAGISSLKDGRLVICNRETRSVFLCSKGGQILQEIKYSSSGDKLFRNPSYVRAVDNTTICVSDYKTQEFLIIVIKDDNKYIIKTCKLTEPRTSCVVDGMLLVAASNIRVLTLDGQKAGEITLDGVHHARGLIFSEDKRLLAVTHKSDADEEISVYQIMK</sequence>
<dbReference type="SUPFAM" id="SSF75011">
    <property type="entry name" value="3-carboxy-cis,cis-mucoante lactonizing enzyme"/>
    <property type="match status" value="1"/>
</dbReference>
<gene>
    <name evidence="1" type="ORF">ACJMK2_006336</name>
</gene>
<comment type="caution">
    <text evidence="1">The sequence shown here is derived from an EMBL/GenBank/DDBJ whole genome shotgun (WGS) entry which is preliminary data.</text>
</comment>
<evidence type="ECO:0000313" key="1">
    <source>
        <dbReference type="EMBL" id="KAL3864674.1"/>
    </source>
</evidence>
<dbReference type="AlphaFoldDB" id="A0ABD3VSU0"/>
<dbReference type="Proteomes" id="UP001634394">
    <property type="component" value="Unassembled WGS sequence"/>
</dbReference>
<name>A0ABD3VSU0_SINWO</name>
<dbReference type="InterPro" id="IPR011042">
    <property type="entry name" value="6-blade_b-propeller_TolB-like"/>
</dbReference>
<reference evidence="1 2" key="1">
    <citation type="submission" date="2024-11" db="EMBL/GenBank/DDBJ databases">
        <title>Chromosome-level genome assembly of the freshwater bivalve Anodonta woodiana.</title>
        <authorList>
            <person name="Chen X."/>
        </authorList>
    </citation>
    <scope>NUCLEOTIDE SEQUENCE [LARGE SCALE GENOMIC DNA]</scope>
    <source>
        <strain evidence="1">MN2024</strain>
        <tissue evidence="1">Gills</tissue>
    </source>
</reference>
<keyword evidence="2" id="KW-1185">Reference proteome</keyword>
<evidence type="ECO:0000313" key="2">
    <source>
        <dbReference type="Proteomes" id="UP001634394"/>
    </source>
</evidence>